<evidence type="ECO:0000313" key="2">
    <source>
        <dbReference type="EMBL" id="KIW00452.1"/>
    </source>
</evidence>
<accession>A0A0D1YHX2</accession>
<keyword evidence="1" id="KW-0732">Signal</keyword>
<feature type="signal peptide" evidence="1">
    <location>
        <begin position="1"/>
        <end position="22"/>
    </location>
</feature>
<feature type="chain" id="PRO_5002236987" evidence="1">
    <location>
        <begin position="23"/>
        <end position="345"/>
    </location>
</feature>
<dbReference type="InParanoid" id="A0A0D1YHX2"/>
<dbReference type="RefSeq" id="XP_016210321.1">
    <property type="nucleotide sequence ID" value="XM_016361817.1"/>
</dbReference>
<evidence type="ECO:0000313" key="3">
    <source>
        <dbReference type="Proteomes" id="UP000053259"/>
    </source>
</evidence>
<proteinExistence type="predicted"/>
<dbReference type="AlphaFoldDB" id="A0A0D1YHX2"/>
<dbReference type="STRING" id="253628.A0A0D1YHX2"/>
<dbReference type="EMBL" id="KN847563">
    <property type="protein sequence ID" value="KIW00452.1"/>
    <property type="molecule type" value="Genomic_DNA"/>
</dbReference>
<dbReference type="HOGENOM" id="CLU_804612_0_0_1"/>
<protein>
    <submittedName>
        <fullName evidence="2">Uncharacterized protein</fullName>
    </submittedName>
</protein>
<evidence type="ECO:0000256" key="1">
    <source>
        <dbReference type="SAM" id="SignalP"/>
    </source>
</evidence>
<dbReference type="GeneID" id="27315950"/>
<keyword evidence="3" id="KW-1185">Reference proteome</keyword>
<name>A0A0D1YHX2_9PEZI</name>
<dbReference type="VEuPathDB" id="FungiDB:PV09_07977"/>
<gene>
    <name evidence="2" type="ORF">PV09_07977</name>
</gene>
<reference evidence="2 3" key="1">
    <citation type="submission" date="2015-01" db="EMBL/GenBank/DDBJ databases">
        <title>The Genome Sequence of Ochroconis gallopava CBS43764.</title>
        <authorList>
            <consortium name="The Broad Institute Genomics Platform"/>
            <person name="Cuomo C."/>
            <person name="de Hoog S."/>
            <person name="Gorbushina A."/>
            <person name="Stielow B."/>
            <person name="Teixiera M."/>
            <person name="Abouelleil A."/>
            <person name="Chapman S.B."/>
            <person name="Priest M."/>
            <person name="Young S.K."/>
            <person name="Wortman J."/>
            <person name="Nusbaum C."/>
            <person name="Birren B."/>
        </authorList>
    </citation>
    <scope>NUCLEOTIDE SEQUENCE [LARGE SCALE GENOMIC DNA]</scope>
    <source>
        <strain evidence="2 3">CBS 43764</strain>
    </source>
</reference>
<sequence length="345" mass="37116">MPNFNMSWLRSLVLTTSAIVAAQEASKAVLSRATNASCTITGPLKLNSDPVSRYLPQPVSYSASNESYVLGWQLSGLIGTLPKLPAVCENFDAIAFKLAKTGLSVDAIKLPLCNRANCDIANDRLNILSNLIGYVGNLFLSELSAAVISSPENWLTLCNTINPALTGIFFGPANVVVPTVCGYAGFVSAPSPDVGTNDVPPTAAVVVHDAATSLLAWQFVALFQKEEDVNYFCSNFIGGEYDILPAVTGLDLNATLFDATVCQFLNKSLPSVKEIRDHYFIHGAEIFAESLWSISNSAQFRQFVCKGYKKGCLDNFAVPNYYVGSAKQVFDKKIIAHCQASSVNA</sequence>
<organism evidence="2 3">
    <name type="scientific">Verruconis gallopava</name>
    <dbReference type="NCBI Taxonomy" id="253628"/>
    <lineage>
        <taxon>Eukaryota</taxon>
        <taxon>Fungi</taxon>
        <taxon>Dikarya</taxon>
        <taxon>Ascomycota</taxon>
        <taxon>Pezizomycotina</taxon>
        <taxon>Dothideomycetes</taxon>
        <taxon>Pleosporomycetidae</taxon>
        <taxon>Venturiales</taxon>
        <taxon>Sympoventuriaceae</taxon>
        <taxon>Verruconis</taxon>
    </lineage>
</organism>
<dbReference type="Proteomes" id="UP000053259">
    <property type="component" value="Unassembled WGS sequence"/>
</dbReference>